<organism evidence="3">
    <name type="scientific">Candidatus Kentrum sp. LFY</name>
    <dbReference type="NCBI Taxonomy" id="2126342"/>
    <lineage>
        <taxon>Bacteria</taxon>
        <taxon>Pseudomonadati</taxon>
        <taxon>Pseudomonadota</taxon>
        <taxon>Gammaproteobacteria</taxon>
        <taxon>Candidatus Kentrum</taxon>
    </lineage>
</organism>
<keyword evidence="2" id="KW-0812">Transmembrane</keyword>
<sequence>MPIFSEIPKDKTDLYDAARAAKNNLYSLSNQQTDYAKFCKEIGKPHDWLDRRVKEIGEQLEGYLSDRTGQILTDSNLVLISIINDVNLLLNKESDHLFAFKFLIAVLPDLVSWVFVLIYWMLLSFGETGKIEVGNKRLAGMVKAQKIRAGLLKELEKLTSENKNTEFNIYVNMDSSSLTGENSPIEDAIKEAKEKLKNKY</sequence>
<keyword evidence="2" id="KW-0472">Membrane</keyword>
<evidence type="ECO:0000256" key="1">
    <source>
        <dbReference type="SAM" id="Coils"/>
    </source>
</evidence>
<keyword evidence="1" id="KW-0175">Coiled coil</keyword>
<evidence type="ECO:0000256" key="2">
    <source>
        <dbReference type="SAM" id="Phobius"/>
    </source>
</evidence>
<name>A0A450UUJ7_9GAMM</name>
<protein>
    <submittedName>
        <fullName evidence="3">Uncharacterized protein</fullName>
    </submittedName>
</protein>
<feature type="transmembrane region" description="Helical" evidence="2">
    <location>
        <begin position="98"/>
        <end position="122"/>
    </location>
</feature>
<proteinExistence type="predicted"/>
<reference evidence="3" key="1">
    <citation type="submission" date="2019-02" db="EMBL/GenBank/DDBJ databases">
        <authorList>
            <person name="Gruber-Vodicka R. H."/>
            <person name="Seah K. B. B."/>
        </authorList>
    </citation>
    <scope>NUCLEOTIDE SEQUENCE</scope>
    <source>
        <strain evidence="3">BECK_M7</strain>
    </source>
</reference>
<dbReference type="EMBL" id="CAADFF010000081">
    <property type="protein sequence ID" value="VFJ96202.1"/>
    <property type="molecule type" value="Genomic_DNA"/>
</dbReference>
<dbReference type="AlphaFoldDB" id="A0A450UUJ7"/>
<evidence type="ECO:0000313" key="3">
    <source>
        <dbReference type="EMBL" id="VFJ96202.1"/>
    </source>
</evidence>
<gene>
    <name evidence="3" type="ORF">BECKLFY1418B_GA0070995_108110</name>
</gene>
<accession>A0A450UUJ7</accession>
<feature type="coiled-coil region" evidence="1">
    <location>
        <begin position="141"/>
        <end position="168"/>
    </location>
</feature>
<keyword evidence="2" id="KW-1133">Transmembrane helix</keyword>